<feature type="region of interest" description="Disordered" evidence="1">
    <location>
        <begin position="1504"/>
        <end position="1542"/>
    </location>
</feature>
<feature type="region of interest" description="Disordered" evidence="1">
    <location>
        <begin position="2092"/>
        <end position="2121"/>
    </location>
</feature>
<dbReference type="Gene3D" id="1.20.58.1880">
    <property type="match status" value="2"/>
</dbReference>
<organism evidence="4 5">
    <name type="scientific">Sphagnum jensenii</name>
    <dbReference type="NCBI Taxonomy" id="128206"/>
    <lineage>
        <taxon>Eukaryota</taxon>
        <taxon>Viridiplantae</taxon>
        <taxon>Streptophyta</taxon>
        <taxon>Embryophyta</taxon>
        <taxon>Bryophyta</taxon>
        <taxon>Sphagnophytina</taxon>
        <taxon>Sphagnopsida</taxon>
        <taxon>Sphagnales</taxon>
        <taxon>Sphagnaceae</taxon>
        <taxon>Sphagnum</taxon>
    </lineage>
</organism>
<feature type="compositionally biased region" description="Low complexity" evidence="1">
    <location>
        <begin position="2197"/>
        <end position="2215"/>
    </location>
</feature>
<feature type="region of interest" description="Disordered" evidence="1">
    <location>
        <begin position="267"/>
        <end position="306"/>
    </location>
</feature>
<keyword evidence="5" id="KW-1185">Reference proteome</keyword>
<dbReference type="PROSITE" id="PS51293">
    <property type="entry name" value="SANT"/>
    <property type="match status" value="3"/>
</dbReference>
<gene>
    <name evidence="4" type="ORF">CSSPJE1EN2_LOCUS20353</name>
</gene>
<feature type="region of interest" description="Disordered" evidence="1">
    <location>
        <begin position="1"/>
        <end position="42"/>
    </location>
</feature>
<feature type="compositionally biased region" description="Low complexity" evidence="1">
    <location>
        <begin position="337"/>
        <end position="351"/>
    </location>
</feature>
<feature type="compositionally biased region" description="Polar residues" evidence="1">
    <location>
        <begin position="1504"/>
        <end position="1515"/>
    </location>
</feature>
<feature type="region of interest" description="Disordered" evidence="1">
    <location>
        <begin position="1410"/>
        <end position="1429"/>
    </location>
</feature>
<name>A0ABP1BR99_9BRYO</name>
<feature type="compositionally biased region" description="Low complexity" evidence="1">
    <location>
        <begin position="2111"/>
        <end position="2121"/>
    </location>
</feature>
<feature type="domain" description="Myb-like" evidence="2">
    <location>
        <begin position="1530"/>
        <end position="1580"/>
    </location>
</feature>
<feature type="region of interest" description="Disordered" evidence="1">
    <location>
        <begin position="975"/>
        <end position="1007"/>
    </location>
</feature>
<dbReference type="SUPFAM" id="SSF46689">
    <property type="entry name" value="Homeodomain-like"/>
    <property type="match status" value="3"/>
</dbReference>
<feature type="compositionally biased region" description="Low complexity" evidence="1">
    <location>
        <begin position="1955"/>
        <end position="1973"/>
    </location>
</feature>
<dbReference type="InterPro" id="IPR009057">
    <property type="entry name" value="Homeodomain-like_sf"/>
</dbReference>
<feature type="compositionally biased region" description="Basic residues" evidence="1">
    <location>
        <begin position="976"/>
        <end position="987"/>
    </location>
</feature>
<feature type="region of interest" description="Disordered" evidence="1">
    <location>
        <begin position="487"/>
        <end position="516"/>
    </location>
</feature>
<feature type="region of interest" description="Disordered" evidence="1">
    <location>
        <begin position="2358"/>
        <end position="2381"/>
    </location>
</feature>
<feature type="compositionally biased region" description="Basic and acidic residues" evidence="1">
    <location>
        <begin position="227"/>
        <end position="247"/>
    </location>
</feature>
<feature type="region of interest" description="Disordered" evidence="1">
    <location>
        <begin position="622"/>
        <end position="642"/>
    </location>
</feature>
<feature type="region of interest" description="Disordered" evidence="1">
    <location>
        <begin position="337"/>
        <end position="440"/>
    </location>
</feature>
<evidence type="ECO:0000256" key="1">
    <source>
        <dbReference type="SAM" id="MobiDB-lite"/>
    </source>
</evidence>
<feature type="domain" description="SANT" evidence="3">
    <location>
        <begin position="921"/>
        <end position="972"/>
    </location>
</feature>
<feature type="domain" description="SANT" evidence="3">
    <location>
        <begin position="1533"/>
        <end position="1584"/>
    </location>
</feature>
<feature type="compositionally biased region" description="Basic and acidic residues" evidence="1">
    <location>
        <begin position="1529"/>
        <end position="1542"/>
    </location>
</feature>
<evidence type="ECO:0000259" key="3">
    <source>
        <dbReference type="PROSITE" id="PS51293"/>
    </source>
</evidence>
<feature type="region of interest" description="Disordered" evidence="1">
    <location>
        <begin position="1585"/>
        <end position="1629"/>
    </location>
</feature>
<evidence type="ECO:0000313" key="5">
    <source>
        <dbReference type="Proteomes" id="UP001497522"/>
    </source>
</evidence>
<dbReference type="Pfam" id="PF00249">
    <property type="entry name" value="Myb_DNA-binding"/>
    <property type="match status" value="3"/>
</dbReference>
<dbReference type="PANTHER" id="PTHR47340">
    <property type="entry name" value="DUPLICATED HOMEODOMAIN-LIKE SUPERFAMILY PROTEIN"/>
    <property type="match status" value="1"/>
</dbReference>
<dbReference type="PANTHER" id="PTHR47340:SF1">
    <property type="entry name" value="DUPLICATED HOMEODOMAIN-LIKE SUPERFAMILY PROTEIN"/>
    <property type="match status" value="1"/>
</dbReference>
<dbReference type="PROSITE" id="PS50090">
    <property type="entry name" value="MYB_LIKE"/>
    <property type="match status" value="1"/>
</dbReference>
<proteinExistence type="predicted"/>
<evidence type="ECO:0000313" key="4">
    <source>
        <dbReference type="EMBL" id="CAK9878567.1"/>
    </source>
</evidence>
<dbReference type="CDD" id="cd00167">
    <property type="entry name" value="SANT"/>
    <property type="match status" value="2"/>
</dbReference>
<dbReference type="SMART" id="SM00717">
    <property type="entry name" value="SANT"/>
    <property type="match status" value="3"/>
</dbReference>
<feature type="region of interest" description="Disordered" evidence="1">
    <location>
        <begin position="1952"/>
        <end position="1979"/>
    </location>
</feature>
<feature type="region of interest" description="Disordered" evidence="1">
    <location>
        <begin position="1736"/>
        <end position="1757"/>
    </location>
</feature>
<feature type="compositionally biased region" description="Polar residues" evidence="1">
    <location>
        <begin position="990"/>
        <end position="1001"/>
    </location>
</feature>
<feature type="region of interest" description="Disordered" evidence="1">
    <location>
        <begin position="225"/>
        <end position="249"/>
    </location>
</feature>
<dbReference type="InterPro" id="IPR017884">
    <property type="entry name" value="SANT_dom"/>
</dbReference>
<feature type="domain" description="SANT" evidence="3">
    <location>
        <begin position="1180"/>
        <end position="1228"/>
    </location>
</feature>
<dbReference type="InterPro" id="IPR001005">
    <property type="entry name" value="SANT/Myb"/>
</dbReference>
<dbReference type="Gene3D" id="1.10.10.60">
    <property type="entry name" value="Homeodomain-like"/>
    <property type="match status" value="1"/>
</dbReference>
<feature type="region of interest" description="Disordered" evidence="1">
    <location>
        <begin position="2189"/>
        <end position="2223"/>
    </location>
</feature>
<sequence>MYSPSRGDVRAAVPPPKVQHDSTSSSMPLEHSSAWQREPPLYTRDGRVERLDRNASVKRDWSAEQAAAMPVNHKAIGLSSTNGNGLGHRSKHRVQGRQNGFYTDNGEYSTPAARGAEPAAFFAAPSSVDSNLAWKFENDSFHVGSGAAVLSPVFNGSRSIDYRVKDVGDWHTQDPYVSPPVNGRDSSVMIDQRFRPFHVHGFVESDRCLVDQECSKLVSGSANNLELSHRTSRDHRDRQQSKSDLYSRKRGAFSHFDSGKDWISSDKEDGSRLDRYGTSSHENIFRDSQGGSNDSGHTHEWQSRGTSTLRGSLFGAGNGMIRNVGVRAHVLDSRTSSLLSPQHLSHSTSPSAHLEPVRDEVDLPSPPKRPRLGWGQGLAKYEKKKVGDSDESPSPAAVSTHVEGEPSALPSTENGVDGWIAGDVSGSDARVSSPCCHSPANTSVVSVVSPSNQQVDSVSGLCSNRDSFEHNTIKPSDGEVVDAAEKPLEKENLPTDNQLEKESLRTQDSSSEESHLTRVEKLEFEIDQVEKEIGKIEINEVGNDLHDLVTIDEEIPAVHSSERDEDCLMAMDEDLQEVSTVVDNGRDAVVTPSLPSFETPSAADISPKRPVLLADECPWNSSPHLETRRDSPDVSQPQLMHPSEEGELGVDILQESKSRVDLEEFDSRDMKLEMRHETGEPFLCGQVMDSQASLLGKVEHIEANADLKERLDVCQTVALEDLQNFADLLILKNQEQAQQAFEPFMHLLLPELLVKGCSPLYCCPTDAPAWQQNVESHNRNSQLILQKLTERWQCLKFKERVLTMRFRALKEFWRQGQQDLCKRRDFSKAAHRWEPERRNGCGPPSQRTSLRLRPMHTSMFLTGIEEAQAMRKIMSEPPVEHLRSTLKMPAMILDEKERMSRRFLNSNALVEDPISLEHERAGINPWSIEEKKCFFEKFAMYNKNFSKIASHLEHKTTADCVEFYYRNQKSEDFQKIQRRHQLKKRRDYSRSNSSYLATTTPASSRHREAHAARVEALSLAASSATAAVTVGTKAVRSTNHHKVLDRGRGGTCSNDFSSLPAQSDSSKCVGSKESKIAACNLLAVAAGSPLAVSTSCMETPPCTLSSAVTPPTKLCRERTFVKNSVSGGPSIIRGCQLDQQTAGQKGIRSLHLRREASKSAAEEVCSMSQLLILIAHMMHSQWTDGERQVFTDAVALFGKDFRSIALLVRSKSQVQCRAFFSKSRKRLGLDHLVEQFHATMHARVEAATLSAQNSKHAYVVKPEVAEDVKLLPTALVTDCQSQEEKIETKQGGDNANVIVAEVVKTAKDLSQAGRTKWICDPWKDASKNLVEELSDLDLVAAAAEMLVKSAVDIPQTSFGAQEATNLEAPSTSGLAADSELDRHVPPSCDDVPGTLDMTEASSIADAQICQEDEEETAAAKGDGGSPIGVSPAIEREAAVVDQAAAALVGISAMLLDKQDMKIMNPVTELKPGPFPAGLLANTERTACPSPVVPATEWTISGVTSTRPATHNSAQQTKEKVSRSGTGGEVKPRREPTSWTQDEKETFAEILRNHGKDWRLLHESLPSKSLTQIKTYFQNSKAKLGFPTTEGMGNTGGKGGGTRKRKAEDSDTNSNNAGSGGPLYHQKFSSVSPSEVDITSHQAKPGMGAPLSMGAKVAMGPAAVGTNNEYATLLGSLSGQPVDQENLNISDIQKLIRQIVHANSCPPSSQPGGFSMFQSGVMPGSSFQGNQRVSHLRSQQQLVQPAAQKPSPMGTHQMQSLTPDIVLQNNQPVLHQAVHQLQQQQQQPLQIPALNMVQQQAAHQQQQQQSQSPQLVLPSSAVPLQQQQLQQVVQQQQCDETQAAIAQVQTFMHFQHQHLQQPSLLHPQSILTAKSHPTTAAQPQILKPQASVSTQQPGLLHFQELPSLAVLRGTQNSMANGTTEVQSHQTGMMELRGGCNNVSAANNMHQVAHNEQQQPGAVQQPPVQPQGPSQRSALPSCDDVQQVGLSDVKLFGKSLLSQPNLMASGVPSLSASSNGRVTLQQPAFSNISIPAASIGTRGALSKVYGTDSVALPSAFGRVGGPYMASEGRQAVRPTLTTAQPGNLGLWKRVSNLQPPGPGKGKPEEATSQAMEQPAQAQEAQKFEVEQVIAAHPHRVRGGHELCRSDGVITGAQMLDQGKGAAAMAEQYVVGQVNQVDFDTCIEPSQGMASGVDQSSLSGWSSSSRGELELGNSQGSSSMPNKGLPRFVVEALMAIADWQSSQSTPLHCSTGGVQQLEDLQSWQGAFQRDMIGAMTDPVKVSMALELAASLTGQVQLSALDMLQQSPREGGMYTSPQSGFNLPGHAAWSNSGFEQQQQRSVVVPTVTSFHSSNLSRVSGTEEIARTAELRDPDSASGGVC</sequence>
<dbReference type="Proteomes" id="UP001497522">
    <property type="component" value="Chromosome 6"/>
</dbReference>
<dbReference type="EMBL" id="OZ023707">
    <property type="protein sequence ID" value="CAK9878567.1"/>
    <property type="molecule type" value="Genomic_DNA"/>
</dbReference>
<protein>
    <recommendedName>
        <fullName evidence="6">Nuclear receptor corepressor 1</fullName>
    </recommendedName>
</protein>
<evidence type="ECO:0000259" key="2">
    <source>
        <dbReference type="PROSITE" id="PS50090"/>
    </source>
</evidence>
<reference evidence="4" key="1">
    <citation type="submission" date="2024-03" db="EMBL/GenBank/DDBJ databases">
        <authorList>
            <consortium name="ELIXIR-Norway"/>
            <consortium name="Elixir Norway"/>
        </authorList>
    </citation>
    <scope>NUCLEOTIDE SEQUENCE</scope>
</reference>
<accession>A0ABP1BR99</accession>
<feature type="compositionally biased region" description="Basic and acidic residues" evidence="1">
    <location>
        <begin position="487"/>
        <end position="505"/>
    </location>
</feature>
<feature type="compositionally biased region" description="Basic and acidic residues" evidence="1">
    <location>
        <begin position="2363"/>
        <end position="2374"/>
    </location>
</feature>
<evidence type="ECO:0008006" key="6">
    <source>
        <dbReference type="Google" id="ProtNLM"/>
    </source>
</evidence>